<evidence type="ECO:0000313" key="2">
    <source>
        <dbReference type="EMBL" id="KAH7943653.1"/>
    </source>
</evidence>
<comment type="caution">
    <text evidence="2">The sequence shown here is derived from an EMBL/GenBank/DDBJ whole genome shotgun (WGS) entry which is preliminary data.</text>
</comment>
<keyword evidence="3" id="KW-1185">Reference proteome</keyword>
<proteinExistence type="predicted"/>
<feature type="region of interest" description="Disordered" evidence="1">
    <location>
        <begin position="39"/>
        <end position="195"/>
    </location>
</feature>
<evidence type="ECO:0000256" key="1">
    <source>
        <dbReference type="SAM" id="MobiDB-lite"/>
    </source>
</evidence>
<feature type="region of interest" description="Disordered" evidence="1">
    <location>
        <begin position="256"/>
        <end position="291"/>
    </location>
</feature>
<dbReference type="EMBL" id="JABSTV010001253">
    <property type="protein sequence ID" value="KAH7943653.1"/>
    <property type="molecule type" value="Genomic_DNA"/>
</dbReference>
<protein>
    <submittedName>
        <fullName evidence="2">Uncharacterized protein</fullName>
    </submittedName>
</protein>
<reference evidence="2" key="2">
    <citation type="submission" date="2021-09" db="EMBL/GenBank/DDBJ databases">
        <authorList>
            <person name="Jia N."/>
            <person name="Wang J."/>
            <person name="Shi W."/>
            <person name="Du L."/>
            <person name="Sun Y."/>
            <person name="Zhan W."/>
            <person name="Jiang J."/>
            <person name="Wang Q."/>
            <person name="Zhang B."/>
            <person name="Ji P."/>
            <person name="Sakyi L.B."/>
            <person name="Cui X."/>
            <person name="Yuan T."/>
            <person name="Jiang B."/>
            <person name="Yang W."/>
            <person name="Lam T.T.-Y."/>
            <person name="Chang Q."/>
            <person name="Ding S."/>
            <person name="Wang X."/>
            <person name="Zhu J."/>
            <person name="Ruan X."/>
            <person name="Zhao L."/>
            <person name="Wei J."/>
            <person name="Que T."/>
            <person name="Du C."/>
            <person name="Cheng J."/>
            <person name="Dai P."/>
            <person name="Han X."/>
            <person name="Huang E."/>
            <person name="Gao Y."/>
            <person name="Liu J."/>
            <person name="Shao H."/>
            <person name="Ye R."/>
            <person name="Li L."/>
            <person name="Wei W."/>
            <person name="Wang X."/>
            <person name="Wang C."/>
            <person name="Huo Q."/>
            <person name="Li W."/>
            <person name="Guo W."/>
            <person name="Chen H."/>
            <person name="Chen S."/>
            <person name="Zhou L."/>
            <person name="Zhou L."/>
            <person name="Ni X."/>
            <person name="Tian J."/>
            <person name="Zhou Y."/>
            <person name="Sheng Y."/>
            <person name="Liu T."/>
            <person name="Pan Y."/>
            <person name="Xia L."/>
            <person name="Li J."/>
            <person name="Zhao F."/>
            <person name="Cao W."/>
        </authorList>
    </citation>
    <scope>NUCLEOTIDE SEQUENCE</scope>
    <source>
        <strain evidence="2">Rsan-2018</strain>
        <tissue evidence="2">Larvae</tissue>
    </source>
</reference>
<sequence length="291" mass="30281">MLVTNPCNYPIELLRGATDAPGLSNRLGLCRDARQFQDTPASCSMSEGKGRPAPGATPEVDVDVEAGRSLGAAAPVGRVPDVTKRAPRAGDRDDSVDGKRPMTQDGTSFRGRASRRRYSSPAILAPPPSRPGRASGVATTDDRALGRWQLGPAPPAKGDNSQLSTPDPCDTGMVPVPSKGGGGSGSALQGEEEEELQERSLCACLLSLLQEPPPPPWSEWLGSVARPHMSSSESTNRECVATASLKKFMAAEDTFIEDPPVSSGSASRGKAEVIDAPSEDAASISPSGHLA</sequence>
<gene>
    <name evidence="2" type="ORF">HPB52_009855</name>
</gene>
<accession>A0A9D4PJ31</accession>
<feature type="compositionally biased region" description="Basic and acidic residues" evidence="1">
    <location>
        <begin position="81"/>
        <end position="102"/>
    </location>
</feature>
<name>A0A9D4PJ31_RHISA</name>
<reference evidence="2" key="1">
    <citation type="journal article" date="2020" name="Cell">
        <title>Large-Scale Comparative Analyses of Tick Genomes Elucidate Their Genetic Diversity and Vector Capacities.</title>
        <authorList>
            <consortium name="Tick Genome and Microbiome Consortium (TIGMIC)"/>
            <person name="Jia N."/>
            <person name="Wang J."/>
            <person name="Shi W."/>
            <person name="Du L."/>
            <person name="Sun Y."/>
            <person name="Zhan W."/>
            <person name="Jiang J.F."/>
            <person name="Wang Q."/>
            <person name="Zhang B."/>
            <person name="Ji P."/>
            <person name="Bell-Sakyi L."/>
            <person name="Cui X.M."/>
            <person name="Yuan T.T."/>
            <person name="Jiang B.G."/>
            <person name="Yang W.F."/>
            <person name="Lam T.T."/>
            <person name="Chang Q.C."/>
            <person name="Ding S.J."/>
            <person name="Wang X.J."/>
            <person name="Zhu J.G."/>
            <person name="Ruan X.D."/>
            <person name="Zhao L."/>
            <person name="Wei J.T."/>
            <person name="Ye R.Z."/>
            <person name="Que T.C."/>
            <person name="Du C.H."/>
            <person name="Zhou Y.H."/>
            <person name="Cheng J.X."/>
            <person name="Dai P.F."/>
            <person name="Guo W.B."/>
            <person name="Han X.H."/>
            <person name="Huang E.J."/>
            <person name="Li L.F."/>
            <person name="Wei W."/>
            <person name="Gao Y.C."/>
            <person name="Liu J.Z."/>
            <person name="Shao H.Z."/>
            <person name="Wang X."/>
            <person name="Wang C.C."/>
            <person name="Yang T.C."/>
            <person name="Huo Q.B."/>
            <person name="Li W."/>
            <person name="Chen H.Y."/>
            <person name="Chen S.E."/>
            <person name="Zhou L.G."/>
            <person name="Ni X.B."/>
            <person name="Tian J.H."/>
            <person name="Sheng Y."/>
            <person name="Liu T."/>
            <person name="Pan Y.S."/>
            <person name="Xia L.Y."/>
            <person name="Li J."/>
            <person name="Zhao F."/>
            <person name="Cao W.C."/>
        </authorList>
    </citation>
    <scope>NUCLEOTIDE SEQUENCE</scope>
    <source>
        <strain evidence="2">Rsan-2018</strain>
    </source>
</reference>
<dbReference type="Proteomes" id="UP000821837">
    <property type="component" value="Unassembled WGS sequence"/>
</dbReference>
<dbReference type="AlphaFoldDB" id="A0A9D4PJ31"/>
<evidence type="ECO:0000313" key="3">
    <source>
        <dbReference type="Proteomes" id="UP000821837"/>
    </source>
</evidence>
<organism evidence="2 3">
    <name type="scientific">Rhipicephalus sanguineus</name>
    <name type="common">Brown dog tick</name>
    <name type="synonym">Ixodes sanguineus</name>
    <dbReference type="NCBI Taxonomy" id="34632"/>
    <lineage>
        <taxon>Eukaryota</taxon>
        <taxon>Metazoa</taxon>
        <taxon>Ecdysozoa</taxon>
        <taxon>Arthropoda</taxon>
        <taxon>Chelicerata</taxon>
        <taxon>Arachnida</taxon>
        <taxon>Acari</taxon>
        <taxon>Parasitiformes</taxon>
        <taxon>Ixodida</taxon>
        <taxon>Ixodoidea</taxon>
        <taxon>Ixodidae</taxon>
        <taxon>Rhipicephalinae</taxon>
        <taxon>Rhipicephalus</taxon>
        <taxon>Rhipicephalus</taxon>
    </lineage>
</organism>